<reference evidence="1 2" key="1">
    <citation type="journal article" date="2012" name="BMC Genomics">
        <title>Tools to kill: Genome of one of the most destructive plant pathogenic fungi Macrophomina phaseolina.</title>
        <authorList>
            <person name="Islam M.S."/>
            <person name="Haque M.S."/>
            <person name="Islam M.M."/>
            <person name="Emdad E.M."/>
            <person name="Halim A."/>
            <person name="Hossen Q.M.M."/>
            <person name="Hossain M.Z."/>
            <person name="Ahmed B."/>
            <person name="Rahim S."/>
            <person name="Rahman M.S."/>
            <person name="Alam M.M."/>
            <person name="Hou S."/>
            <person name="Wan X."/>
            <person name="Saito J.A."/>
            <person name="Alam M."/>
        </authorList>
    </citation>
    <scope>NUCLEOTIDE SEQUENCE [LARGE SCALE GENOMIC DNA]</scope>
    <source>
        <strain evidence="1 2">MS6</strain>
    </source>
</reference>
<evidence type="ECO:0000313" key="1">
    <source>
        <dbReference type="EMBL" id="EKG18295.1"/>
    </source>
</evidence>
<organism evidence="1 2">
    <name type="scientific">Macrophomina phaseolina (strain MS6)</name>
    <name type="common">Charcoal rot fungus</name>
    <dbReference type="NCBI Taxonomy" id="1126212"/>
    <lineage>
        <taxon>Eukaryota</taxon>
        <taxon>Fungi</taxon>
        <taxon>Dikarya</taxon>
        <taxon>Ascomycota</taxon>
        <taxon>Pezizomycotina</taxon>
        <taxon>Dothideomycetes</taxon>
        <taxon>Dothideomycetes incertae sedis</taxon>
        <taxon>Botryosphaeriales</taxon>
        <taxon>Botryosphaeriaceae</taxon>
        <taxon>Macrophomina</taxon>
    </lineage>
</organism>
<dbReference type="VEuPathDB" id="FungiDB:MPH_04490"/>
<dbReference type="InParanoid" id="K2SNB5"/>
<protein>
    <submittedName>
        <fullName evidence="1">Uncharacterized protein</fullName>
    </submittedName>
</protein>
<dbReference type="HOGENOM" id="CLU_1235229_0_0_1"/>
<proteinExistence type="predicted"/>
<dbReference type="AlphaFoldDB" id="K2SNB5"/>
<gene>
    <name evidence="1" type="ORF">MPH_04490</name>
</gene>
<dbReference type="Proteomes" id="UP000007129">
    <property type="component" value="Unassembled WGS sequence"/>
</dbReference>
<evidence type="ECO:0000313" key="2">
    <source>
        <dbReference type="Proteomes" id="UP000007129"/>
    </source>
</evidence>
<dbReference type="EMBL" id="AHHD01000211">
    <property type="protein sequence ID" value="EKG18295.1"/>
    <property type="molecule type" value="Genomic_DNA"/>
</dbReference>
<sequence length="224" mass="24576">MQNPLHKNHHFPRDRDEIEKNLIIALNLHLDGPRLRITRRLKRLNRILQAKPMRYQLLQINHTTRQQPNSPGPLVAVAVLELQVNLPGAQAHERDLDLALADANDEHLSAELSRLNSAGDAALDAGALHGDSRLISVHLLPNKVRKLFGRMAELDLVRAHIRHELLRELQPALIDIGNDEGCRAGRAAAQQGDQADGARPANEHGVAELDVGAGHAGEGDGEGF</sequence>
<comment type="caution">
    <text evidence="1">The sequence shown here is derived from an EMBL/GenBank/DDBJ whole genome shotgun (WGS) entry which is preliminary data.</text>
</comment>
<accession>K2SNB5</accession>
<name>K2SNB5_MACPH</name>